<gene>
    <name evidence="1" type="ORF">EI97DRAFT_38180</name>
</gene>
<keyword evidence="2" id="KW-1185">Reference proteome</keyword>
<evidence type="ECO:0000313" key="2">
    <source>
        <dbReference type="Proteomes" id="UP000800097"/>
    </source>
</evidence>
<proteinExistence type="predicted"/>
<reference evidence="1" key="1">
    <citation type="journal article" date="2020" name="Stud. Mycol.">
        <title>101 Dothideomycetes genomes: a test case for predicting lifestyles and emergence of pathogens.</title>
        <authorList>
            <person name="Haridas S."/>
            <person name="Albert R."/>
            <person name="Binder M."/>
            <person name="Bloem J."/>
            <person name="Labutti K."/>
            <person name="Salamov A."/>
            <person name="Andreopoulos B."/>
            <person name="Baker S."/>
            <person name="Barry K."/>
            <person name="Bills G."/>
            <person name="Bluhm B."/>
            <person name="Cannon C."/>
            <person name="Castanera R."/>
            <person name="Culley D."/>
            <person name="Daum C."/>
            <person name="Ezra D."/>
            <person name="Gonzalez J."/>
            <person name="Henrissat B."/>
            <person name="Kuo A."/>
            <person name="Liang C."/>
            <person name="Lipzen A."/>
            <person name="Lutzoni F."/>
            <person name="Magnuson J."/>
            <person name="Mondo S."/>
            <person name="Nolan M."/>
            <person name="Ohm R."/>
            <person name="Pangilinan J."/>
            <person name="Park H.-J."/>
            <person name="Ramirez L."/>
            <person name="Alfaro M."/>
            <person name="Sun H."/>
            <person name="Tritt A."/>
            <person name="Yoshinaga Y."/>
            <person name="Zwiers L.-H."/>
            <person name="Turgeon B."/>
            <person name="Goodwin S."/>
            <person name="Spatafora J."/>
            <person name="Crous P."/>
            <person name="Grigoriev I."/>
        </authorList>
    </citation>
    <scope>NUCLEOTIDE SEQUENCE</scope>
    <source>
        <strain evidence="1">CBS 379.55</strain>
    </source>
</reference>
<accession>A0A6A6JIW8</accession>
<evidence type="ECO:0000313" key="1">
    <source>
        <dbReference type="EMBL" id="KAF2276397.1"/>
    </source>
</evidence>
<dbReference type="RefSeq" id="XP_033653936.1">
    <property type="nucleotide sequence ID" value="XM_033795818.1"/>
</dbReference>
<dbReference type="EMBL" id="ML986493">
    <property type="protein sequence ID" value="KAF2276397.1"/>
    <property type="molecule type" value="Genomic_DNA"/>
</dbReference>
<protein>
    <submittedName>
        <fullName evidence="1">Uncharacterized protein</fullName>
    </submittedName>
</protein>
<organism evidence="1 2">
    <name type="scientific">Westerdykella ornata</name>
    <dbReference type="NCBI Taxonomy" id="318751"/>
    <lineage>
        <taxon>Eukaryota</taxon>
        <taxon>Fungi</taxon>
        <taxon>Dikarya</taxon>
        <taxon>Ascomycota</taxon>
        <taxon>Pezizomycotina</taxon>
        <taxon>Dothideomycetes</taxon>
        <taxon>Pleosporomycetidae</taxon>
        <taxon>Pleosporales</taxon>
        <taxon>Sporormiaceae</taxon>
        <taxon>Westerdykella</taxon>
    </lineage>
</organism>
<dbReference type="GeneID" id="54548993"/>
<name>A0A6A6JIW8_WESOR</name>
<dbReference type="Proteomes" id="UP000800097">
    <property type="component" value="Unassembled WGS sequence"/>
</dbReference>
<sequence>MSMFFYSYSCIGSGENAYRPTLFTMLRQFVRVELQSRSVTTTLSTYARRAIYRGHVDEAQPTSSLFFWRVSVAIGLGLQMQQYLPIREMDSPWNLYTVQRGSFATSLAQMSLQNYLGYGTRFRAGKIGRMATHRYECGTAPSSEMCGRKAVPLFPFSFCSAAFSFFLSTPFPISPRRAK</sequence>
<dbReference type="AlphaFoldDB" id="A0A6A6JIW8"/>